<keyword evidence="11" id="KW-0539">Nucleus</keyword>
<comment type="catalytic activity">
    <reaction evidence="14">
        <text>L-seryl-[protein] + ATP = O-phospho-L-seryl-[protein] + ADP + H(+)</text>
        <dbReference type="Rhea" id="RHEA:17989"/>
        <dbReference type="Rhea" id="RHEA-COMP:9863"/>
        <dbReference type="Rhea" id="RHEA-COMP:11604"/>
        <dbReference type="ChEBI" id="CHEBI:15378"/>
        <dbReference type="ChEBI" id="CHEBI:29999"/>
        <dbReference type="ChEBI" id="CHEBI:30616"/>
        <dbReference type="ChEBI" id="CHEBI:83421"/>
        <dbReference type="ChEBI" id="CHEBI:456216"/>
        <dbReference type="EC" id="2.7.11.22"/>
    </reaction>
</comment>
<dbReference type="Gene3D" id="3.30.200.20">
    <property type="entry name" value="Phosphorylase Kinase, domain 1"/>
    <property type="match status" value="1"/>
</dbReference>
<dbReference type="Gene3D" id="1.10.510.10">
    <property type="entry name" value="Transferase(Phosphotransferase) domain 1"/>
    <property type="match status" value="1"/>
</dbReference>
<comment type="catalytic activity">
    <reaction evidence="15">
        <text>[DNA-directed RNA polymerase] + ATP = phospho-[DNA-directed RNA polymerase] + ADP + H(+)</text>
        <dbReference type="Rhea" id="RHEA:10216"/>
        <dbReference type="Rhea" id="RHEA-COMP:11321"/>
        <dbReference type="Rhea" id="RHEA-COMP:11322"/>
        <dbReference type="ChEBI" id="CHEBI:15378"/>
        <dbReference type="ChEBI" id="CHEBI:30616"/>
        <dbReference type="ChEBI" id="CHEBI:43176"/>
        <dbReference type="ChEBI" id="CHEBI:68546"/>
        <dbReference type="ChEBI" id="CHEBI:456216"/>
        <dbReference type="EC" id="2.7.11.23"/>
    </reaction>
</comment>
<keyword evidence="8" id="KW-0498">Mitosis</keyword>
<comment type="catalytic activity">
    <reaction evidence="13">
        <text>L-threonyl-[protein] + ATP = O-phospho-L-threonyl-[protein] + ADP + H(+)</text>
        <dbReference type="Rhea" id="RHEA:46608"/>
        <dbReference type="Rhea" id="RHEA-COMP:11060"/>
        <dbReference type="Rhea" id="RHEA-COMP:11605"/>
        <dbReference type="ChEBI" id="CHEBI:15378"/>
        <dbReference type="ChEBI" id="CHEBI:30013"/>
        <dbReference type="ChEBI" id="CHEBI:30616"/>
        <dbReference type="ChEBI" id="CHEBI:61977"/>
        <dbReference type="ChEBI" id="CHEBI:456216"/>
        <dbReference type="EC" id="2.7.11.22"/>
    </reaction>
</comment>
<reference evidence="20" key="2">
    <citation type="submission" date="2020-10" db="UniProtKB">
        <authorList>
            <consortium name="WormBaseParasite"/>
        </authorList>
    </citation>
    <scope>IDENTIFICATION</scope>
</reference>
<evidence type="ECO:0000256" key="14">
    <source>
        <dbReference type="ARBA" id="ARBA00048367"/>
    </source>
</evidence>
<keyword evidence="10 16" id="KW-0067">ATP-binding</keyword>
<dbReference type="PROSITE" id="PS00107">
    <property type="entry name" value="PROTEIN_KINASE_ATP"/>
    <property type="match status" value="1"/>
</dbReference>
<keyword evidence="12" id="KW-0131">Cell cycle</keyword>
<evidence type="ECO:0000256" key="2">
    <source>
        <dbReference type="ARBA" id="ARBA00006485"/>
    </source>
</evidence>
<dbReference type="GO" id="GO:0051301">
    <property type="term" value="P:cell division"/>
    <property type="evidence" value="ECO:0007669"/>
    <property type="project" value="UniProtKB-KW"/>
</dbReference>
<keyword evidence="19" id="KW-1185">Reference proteome</keyword>
<dbReference type="InterPro" id="IPR000719">
    <property type="entry name" value="Prot_kinase_dom"/>
</dbReference>
<dbReference type="InterPro" id="IPR050108">
    <property type="entry name" value="CDK"/>
</dbReference>
<dbReference type="GO" id="GO:0000086">
    <property type="term" value="P:G2/M transition of mitotic cell cycle"/>
    <property type="evidence" value="ECO:0007669"/>
    <property type="project" value="TreeGrafter"/>
</dbReference>
<dbReference type="FunFam" id="1.10.510.10:FF:000706">
    <property type="entry name" value="Cyclin-dependent kinase 1"/>
    <property type="match status" value="1"/>
</dbReference>
<dbReference type="InterPro" id="IPR017441">
    <property type="entry name" value="Protein_kinase_ATP_BS"/>
</dbReference>
<dbReference type="InterPro" id="IPR008271">
    <property type="entry name" value="Ser/Thr_kinase_AS"/>
</dbReference>
<accession>A0A7E4V0M5</accession>
<evidence type="ECO:0000256" key="8">
    <source>
        <dbReference type="ARBA" id="ARBA00022776"/>
    </source>
</evidence>
<feature type="binding site" evidence="16">
    <location>
        <position position="45"/>
    </location>
    <ligand>
        <name>ATP</name>
        <dbReference type="ChEBI" id="CHEBI:30616"/>
    </ligand>
</feature>
<evidence type="ECO:0000256" key="9">
    <source>
        <dbReference type="ARBA" id="ARBA00022777"/>
    </source>
</evidence>
<evidence type="ECO:0000256" key="17">
    <source>
        <dbReference type="RuleBase" id="RU000304"/>
    </source>
</evidence>
<feature type="domain" description="Protein kinase" evidence="18">
    <location>
        <begin position="16"/>
        <end position="301"/>
    </location>
</feature>
<organism evidence="19 20">
    <name type="scientific">Panagrellus redivivus</name>
    <name type="common">Microworm</name>
    <dbReference type="NCBI Taxonomy" id="6233"/>
    <lineage>
        <taxon>Eukaryota</taxon>
        <taxon>Metazoa</taxon>
        <taxon>Ecdysozoa</taxon>
        <taxon>Nematoda</taxon>
        <taxon>Chromadorea</taxon>
        <taxon>Rhabditida</taxon>
        <taxon>Tylenchina</taxon>
        <taxon>Panagrolaimomorpha</taxon>
        <taxon>Panagrolaimoidea</taxon>
        <taxon>Panagrolaimidae</taxon>
        <taxon>Panagrellus</taxon>
    </lineage>
</organism>
<evidence type="ECO:0000256" key="1">
    <source>
        <dbReference type="ARBA" id="ARBA00004123"/>
    </source>
</evidence>
<evidence type="ECO:0000313" key="20">
    <source>
        <dbReference type="WBParaSite" id="Pan_g14819.t1"/>
    </source>
</evidence>
<dbReference type="GO" id="GO:0005524">
    <property type="term" value="F:ATP binding"/>
    <property type="evidence" value="ECO:0007669"/>
    <property type="project" value="UniProtKB-UniRule"/>
</dbReference>
<keyword evidence="6" id="KW-0808">Transferase</keyword>
<keyword evidence="9" id="KW-0418">Kinase</keyword>
<evidence type="ECO:0000256" key="13">
    <source>
        <dbReference type="ARBA" id="ARBA00047811"/>
    </source>
</evidence>
<dbReference type="WBParaSite" id="Pan_g14819.t1">
    <property type="protein sequence ID" value="Pan_g14819.t1"/>
    <property type="gene ID" value="Pan_g14819"/>
</dbReference>
<dbReference type="GO" id="GO:0051446">
    <property type="term" value="P:positive regulation of meiotic cell cycle"/>
    <property type="evidence" value="ECO:0007669"/>
    <property type="project" value="UniProtKB-ARBA"/>
</dbReference>
<dbReference type="GO" id="GO:0090068">
    <property type="term" value="P:positive regulation of cell cycle process"/>
    <property type="evidence" value="ECO:0007669"/>
    <property type="project" value="UniProtKB-ARBA"/>
</dbReference>
<dbReference type="GO" id="GO:0008353">
    <property type="term" value="F:RNA polymerase II CTD heptapeptide repeat kinase activity"/>
    <property type="evidence" value="ECO:0007669"/>
    <property type="project" value="UniProtKB-EC"/>
</dbReference>
<keyword evidence="3 17" id="KW-0723">Serine/threonine-protein kinase</keyword>
<evidence type="ECO:0000256" key="6">
    <source>
        <dbReference type="ARBA" id="ARBA00022679"/>
    </source>
</evidence>
<dbReference type="FunFam" id="3.30.200.20:FF:000215">
    <property type="entry name" value="Cyclin-dependent kinase 2 (CDK2L)"/>
    <property type="match status" value="1"/>
</dbReference>
<reference evidence="19" key="1">
    <citation type="journal article" date="2013" name="Genetics">
        <title>The draft genome and transcriptome of Panagrellus redivivus are shaped by the harsh demands of a free-living lifestyle.</title>
        <authorList>
            <person name="Srinivasan J."/>
            <person name="Dillman A.R."/>
            <person name="Macchietto M.G."/>
            <person name="Heikkinen L."/>
            <person name="Lakso M."/>
            <person name="Fracchia K.M."/>
            <person name="Antoshechkin I."/>
            <person name="Mortazavi A."/>
            <person name="Wong G."/>
            <person name="Sternberg P.W."/>
        </authorList>
    </citation>
    <scope>NUCLEOTIDE SEQUENCE [LARGE SCALE GENOMIC DNA]</scope>
    <source>
        <strain evidence="19">MT8872</strain>
    </source>
</reference>
<dbReference type="InterPro" id="IPR011009">
    <property type="entry name" value="Kinase-like_dom_sf"/>
</dbReference>
<keyword evidence="5" id="KW-0132">Cell division</keyword>
<evidence type="ECO:0000256" key="10">
    <source>
        <dbReference type="ARBA" id="ARBA00022840"/>
    </source>
</evidence>
<evidence type="ECO:0000256" key="7">
    <source>
        <dbReference type="ARBA" id="ARBA00022741"/>
    </source>
</evidence>
<keyword evidence="7 16" id="KW-0547">Nucleotide-binding</keyword>
<name>A0A7E4V0M5_PANRE</name>
<protein>
    <submittedName>
        <fullName evidence="20">Protein kinase domain-containing protein</fullName>
    </submittedName>
</protein>
<evidence type="ECO:0000256" key="4">
    <source>
        <dbReference type="ARBA" id="ARBA00022553"/>
    </source>
</evidence>
<keyword evidence="4" id="KW-0597">Phosphoprotein</keyword>
<dbReference type="GO" id="GO:0005634">
    <property type="term" value="C:nucleus"/>
    <property type="evidence" value="ECO:0007669"/>
    <property type="project" value="UniProtKB-SubCell"/>
</dbReference>
<dbReference type="PROSITE" id="PS50011">
    <property type="entry name" value="PROTEIN_KINASE_DOM"/>
    <property type="match status" value="1"/>
</dbReference>
<dbReference type="AlphaFoldDB" id="A0A7E4V0M5"/>
<sequence length="324" mass="37397">MMAASRHRNAGRLEDYVKMDKIGEGTYGVVYKGRNLVTGEMVAMKKIRLENDEEGIPSTALREVSMLRELKHQNIVDLQCVIMEENRLYLIFEFLSMDLKKFMDKYYDRAALPKNIVKAFLHQILKGMHYCHQRRIFHRDLKPQNLLVDIKRRVIKLADFGLARAIGIPIRAYTHEVITLWYRAPEILLGASRYSFGVDIWSIGCIFAEMARGRPVFQGDSEIDQLFRCFRILGTPTESDWPGVTKMPEFKMTFPMWSDNSLAKKMSSELDESGLDLLQLMLIYDPNYRISAKNALKHAYFKDVSAELTLPTEGTDENGIPIEN</sequence>
<comment type="similarity">
    <text evidence="2">Belongs to the protein kinase superfamily. CMGC Ser/Thr protein kinase family. CDC2/CDKX subfamily.</text>
</comment>
<proteinExistence type="inferred from homology"/>
<evidence type="ECO:0000313" key="19">
    <source>
        <dbReference type="Proteomes" id="UP000492821"/>
    </source>
</evidence>
<dbReference type="GO" id="GO:0004693">
    <property type="term" value="F:cyclin-dependent protein serine/threonine kinase activity"/>
    <property type="evidence" value="ECO:0007669"/>
    <property type="project" value="UniProtKB-EC"/>
</dbReference>
<dbReference type="GO" id="GO:0007095">
    <property type="term" value="P:mitotic G2 DNA damage checkpoint signaling"/>
    <property type="evidence" value="ECO:0007669"/>
    <property type="project" value="TreeGrafter"/>
</dbReference>
<dbReference type="SMART" id="SM00220">
    <property type="entry name" value="S_TKc"/>
    <property type="match status" value="1"/>
</dbReference>
<evidence type="ECO:0000256" key="16">
    <source>
        <dbReference type="PROSITE-ProRule" id="PRU10141"/>
    </source>
</evidence>
<evidence type="ECO:0000259" key="18">
    <source>
        <dbReference type="PROSITE" id="PS50011"/>
    </source>
</evidence>
<dbReference type="PANTHER" id="PTHR24056:SF334">
    <property type="entry name" value="CYCLIN-DEPENDENT KINASE 1"/>
    <property type="match status" value="1"/>
</dbReference>
<evidence type="ECO:0000256" key="12">
    <source>
        <dbReference type="ARBA" id="ARBA00023306"/>
    </source>
</evidence>
<dbReference type="Pfam" id="PF00069">
    <property type="entry name" value="Pkinase"/>
    <property type="match status" value="1"/>
</dbReference>
<dbReference type="PANTHER" id="PTHR24056">
    <property type="entry name" value="CELL DIVISION PROTEIN KINASE"/>
    <property type="match status" value="1"/>
</dbReference>
<dbReference type="SUPFAM" id="SSF56112">
    <property type="entry name" value="Protein kinase-like (PK-like)"/>
    <property type="match status" value="1"/>
</dbReference>
<dbReference type="PROSITE" id="PS00108">
    <property type="entry name" value="PROTEIN_KINASE_ST"/>
    <property type="match status" value="1"/>
</dbReference>
<evidence type="ECO:0000256" key="3">
    <source>
        <dbReference type="ARBA" id="ARBA00022527"/>
    </source>
</evidence>
<dbReference type="Proteomes" id="UP000492821">
    <property type="component" value="Unassembled WGS sequence"/>
</dbReference>
<evidence type="ECO:0000256" key="11">
    <source>
        <dbReference type="ARBA" id="ARBA00023242"/>
    </source>
</evidence>
<evidence type="ECO:0000256" key="15">
    <source>
        <dbReference type="ARBA" id="ARBA00049280"/>
    </source>
</evidence>
<evidence type="ECO:0000256" key="5">
    <source>
        <dbReference type="ARBA" id="ARBA00022618"/>
    </source>
</evidence>
<comment type="subcellular location">
    <subcellularLocation>
        <location evidence="1">Nucleus</location>
    </subcellularLocation>
</comment>